<dbReference type="RefSeq" id="WP_260794446.1">
    <property type="nucleotide sequence ID" value="NZ_CP093313.1"/>
</dbReference>
<dbReference type="AlphaFoldDB" id="A0A9J7BPY1"/>
<sequence>MSALSAFILLAAVSTGTAVENAKTIATPAIQPVFKDVPKSPNGLTLYNAKGEVVARCERKDDAFGNCKMESGYSLDDLMNAWVHAYQDMQK</sequence>
<reference evidence="2" key="1">
    <citation type="submission" date="2021-04" db="EMBL/GenBank/DDBJ databases">
        <title>Phylogenetic analysis of Acidobacteriaceae.</title>
        <authorList>
            <person name="Qiu L."/>
            <person name="Zhang Q."/>
        </authorList>
    </citation>
    <scope>NUCLEOTIDE SEQUENCE</scope>
    <source>
        <strain evidence="2">DSM 25168</strain>
    </source>
</reference>
<evidence type="ECO:0000313" key="2">
    <source>
        <dbReference type="EMBL" id="UWZ84940.1"/>
    </source>
</evidence>
<dbReference type="Proteomes" id="UP001059380">
    <property type="component" value="Chromosome"/>
</dbReference>
<feature type="signal peptide" evidence="1">
    <location>
        <begin position="1"/>
        <end position="18"/>
    </location>
</feature>
<keyword evidence="1" id="KW-0732">Signal</keyword>
<name>A0A9J7BPY1_9BACT</name>
<keyword evidence="3" id="KW-1185">Reference proteome</keyword>
<evidence type="ECO:0000256" key="1">
    <source>
        <dbReference type="SAM" id="SignalP"/>
    </source>
</evidence>
<proteinExistence type="predicted"/>
<gene>
    <name evidence="2" type="ORF">MOP44_03130</name>
</gene>
<feature type="chain" id="PRO_5039953136" evidence="1">
    <location>
        <begin position="19"/>
        <end position="91"/>
    </location>
</feature>
<evidence type="ECO:0000313" key="3">
    <source>
        <dbReference type="Proteomes" id="UP001059380"/>
    </source>
</evidence>
<protein>
    <submittedName>
        <fullName evidence="2">Uncharacterized protein</fullName>
    </submittedName>
</protein>
<organism evidence="2 3">
    <name type="scientific">Occallatibacter riparius</name>
    <dbReference type="NCBI Taxonomy" id="1002689"/>
    <lineage>
        <taxon>Bacteria</taxon>
        <taxon>Pseudomonadati</taxon>
        <taxon>Acidobacteriota</taxon>
        <taxon>Terriglobia</taxon>
        <taxon>Terriglobales</taxon>
        <taxon>Acidobacteriaceae</taxon>
        <taxon>Occallatibacter</taxon>
    </lineage>
</organism>
<dbReference type="KEGG" id="orp:MOP44_03130"/>
<dbReference type="EMBL" id="CP093313">
    <property type="protein sequence ID" value="UWZ84940.1"/>
    <property type="molecule type" value="Genomic_DNA"/>
</dbReference>
<accession>A0A9J7BPY1</accession>